<protein>
    <submittedName>
        <fullName evidence="1">Uncharacterized protein</fullName>
    </submittedName>
</protein>
<organism evidence="1 2">
    <name type="scientific">Chaenocephalus aceratus</name>
    <name type="common">Blackfin icefish</name>
    <name type="synonym">Chaenichthys aceratus</name>
    <dbReference type="NCBI Taxonomy" id="36190"/>
    <lineage>
        <taxon>Eukaryota</taxon>
        <taxon>Metazoa</taxon>
        <taxon>Chordata</taxon>
        <taxon>Craniata</taxon>
        <taxon>Vertebrata</taxon>
        <taxon>Euteleostomi</taxon>
        <taxon>Actinopterygii</taxon>
        <taxon>Neopterygii</taxon>
        <taxon>Teleostei</taxon>
        <taxon>Neoteleostei</taxon>
        <taxon>Acanthomorphata</taxon>
        <taxon>Eupercaria</taxon>
        <taxon>Perciformes</taxon>
        <taxon>Notothenioidei</taxon>
        <taxon>Channichthyidae</taxon>
        <taxon>Chaenocephalus</taxon>
    </lineage>
</organism>
<name>A0ACB9XUD4_CHAAC</name>
<proteinExistence type="predicted"/>
<reference evidence="1" key="1">
    <citation type="submission" date="2022-05" db="EMBL/GenBank/DDBJ databases">
        <title>Chromosome-level genome of Chaenocephalus aceratus.</title>
        <authorList>
            <person name="Park H."/>
        </authorList>
    </citation>
    <scope>NUCLEOTIDE SEQUENCE</scope>
    <source>
        <strain evidence="1">KU_202001</strain>
    </source>
</reference>
<feature type="non-terminal residue" evidence="1">
    <location>
        <position position="1"/>
    </location>
</feature>
<dbReference type="Proteomes" id="UP001057452">
    <property type="component" value="Chromosome 3"/>
</dbReference>
<evidence type="ECO:0000313" key="1">
    <source>
        <dbReference type="EMBL" id="KAI4830687.1"/>
    </source>
</evidence>
<keyword evidence="2" id="KW-1185">Reference proteome</keyword>
<feature type="non-terminal residue" evidence="1">
    <location>
        <position position="57"/>
    </location>
</feature>
<accession>A0ACB9XUD4</accession>
<evidence type="ECO:0000313" key="2">
    <source>
        <dbReference type="Proteomes" id="UP001057452"/>
    </source>
</evidence>
<gene>
    <name evidence="1" type="ORF">KUCAC02_002303</name>
</gene>
<sequence length="57" mass="6161">CLLEMTKGILKKMSDWRGDFVIDSLIDCTCQPPCTAALTSTGLRGLDWGKGGGVSQW</sequence>
<comment type="caution">
    <text evidence="1">The sequence shown here is derived from an EMBL/GenBank/DDBJ whole genome shotgun (WGS) entry which is preliminary data.</text>
</comment>
<dbReference type="EMBL" id="CM043787">
    <property type="protein sequence ID" value="KAI4830687.1"/>
    <property type="molecule type" value="Genomic_DNA"/>
</dbReference>